<comment type="similarity">
    <text evidence="3 17">Belongs to the glycosyl hydrolase 56 family.</text>
</comment>
<keyword evidence="6" id="KW-0336">GPI-anchor</keyword>
<evidence type="ECO:0000313" key="19">
    <source>
        <dbReference type="EMBL" id="VFV17364.1"/>
    </source>
</evidence>
<keyword evidence="4" id="KW-1003">Cell membrane</keyword>
<evidence type="ECO:0000256" key="18">
    <source>
        <dbReference type="SAM" id="SignalP"/>
    </source>
</evidence>
<evidence type="ECO:0000256" key="16">
    <source>
        <dbReference type="ARBA" id="ARBA00093545"/>
    </source>
</evidence>
<evidence type="ECO:0000256" key="3">
    <source>
        <dbReference type="ARBA" id="ARBA00008871"/>
    </source>
</evidence>
<evidence type="ECO:0000256" key="6">
    <source>
        <dbReference type="ARBA" id="ARBA00022622"/>
    </source>
</evidence>
<sequence length="781" mass="87627">MWAGLGPAITLAVVWAAAAWATQLKPTAPPIFTGRPFVVAWDVPTQDCGPRLKVPLDLKAFDVQASPNEGFVNQNITIFYHDRLGLYPRFSSVGRSVHGGVPQNGSLWAHLKMLQEHVEHYIRTQEPAGLAVIDWEDWRPVWVRNWQDKDIYRQSSRQLVAVRHPDWPSDRVVKQAQYEFEFAARQFMLETLRFVKAVRPRHLWGFYLFPDCYNHDYVQNWETYTGRCPDVEVSRNDQLAWLWAESTALFPSVYLDETLASSTHGRNFVSFRVQEALRVAHTHHPNHALPVYVFTRPTYSRKLTGLSEMDLISTIGESAALGAAGVILWGDAGYTTSTVSLEPPCAMAVHLLPIYALFLTLLDKTQGSRSPMVPNQPFTTIWNANTQWCLEKYGVDVDVSVFDVVANPGQTFRGPDMTIFYSYQLGTYPYYTSAGEPVFGGLPQNASLDTHLAHSFQDILAAIPASDFSGLAVIDWEAWRPRWAFNWDAKDIYRQRSRSLVQAQHPDWPAPWVEAAARDQFQEAAQAWMAGTLKLGQALRPRGLWGFYGFPDCYNYDFLSPNYTGQCPPGICAQNDQLGWLWGQSRALYPSIYMPTELEGTGKGQVYVRHRVGEAFRVAVGAGDPDLPVLPYAQIFYDGTNRSLPLDELEHSLGESAAQGAAGVVLWVSWENTRTKESCQAIKEYVDTTLGPFVLNVTSGALLCSQALCSGHGRCARRPSHPEALLILNPTSFSIQPTPGGGPLTLQGALSLEDRMQMAVEFKCRCYRGWKGAWCEKQGTW</sequence>
<evidence type="ECO:0000256" key="11">
    <source>
        <dbReference type="ARBA" id="ARBA00023170"/>
    </source>
</evidence>
<keyword evidence="7 18" id="KW-0732">Signal</keyword>
<dbReference type="InterPro" id="IPR018155">
    <property type="entry name" value="Hyaluronidase"/>
</dbReference>
<keyword evidence="14 17" id="KW-0326">Glycosidase</keyword>
<dbReference type="FunFam" id="3.20.20.70:FF:000065">
    <property type="entry name" value="Hyaluronidase"/>
    <property type="match status" value="1"/>
</dbReference>
<dbReference type="GO" id="GO:0031410">
    <property type="term" value="C:cytoplasmic vesicle"/>
    <property type="evidence" value="ECO:0007669"/>
    <property type="project" value="TreeGrafter"/>
</dbReference>
<evidence type="ECO:0000256" key="2">
    <source>
        <dbReference type="ARBA" id="ARBA00004609"/>
    </source>
</evidence>
<dbReference type="SUPFAM" id="SSF51445">
    <property type="entry name" value="(Trans)glycosidases"/>
    <property type="match status" value="2"/>
</dbReference>
<dbReference type="GO" id="GO:0033906">
    <property type="term" value="F:hyaluronoglucuronidase activity"/>
    <property type="evidence" value="ECO:0007669"/>
    <property type="project" value="TreeGrafter"/>
</dbReference>
<keyword evidence="8 17" id="KW-0378">Hydrolase</keyword>
<keyword evidence="13" id="KW-0449">Lipoprotein</keyword>
<dbReference type="PANTHER" id="PTHR11769:SF6">
    <property type="entry name" value="HYALURONIDASE-2"/>
    <property type="match status" value="1"/>
</dbReference>
<evidence type="ECO:0000313" key="20">
    <source>
        <dbReference type="Proteomes" id="UP000386466"/>
    </source>
</evidence>
<dbReference type="EMBL" id="CAAGRJ010000168">
    <property type="protein sequence ID" value="VFV17364.1"/>
    <property type="molecule type" value="Genomic_DNA"/>
</dbReference>
<evidence type="ECO:0000256" key="8">
    <source>
        <dbReference type="ARBA" id="ARBA00022801"/>
    </source>
</evidence>
<evidence type="ECO:0000256" key="12">
    <source>
        <dbReference type="ARBA" id="ARBA00023180"/>
    </source>
</evidence>
<comment type="subcellular location">
    <subcellularLocation>
        <location evidence="2">Cell membrane</location>
        <topology evidence="2">Lipid-anchor</topology>
        <topology evidence="2">GPI-anchor</topology>
    </subcellularLocation>
</comment>
<keyword evidence="20" id="KW-1185">Reference proteome</keyword>
<comment type="catalytic activity">
    <reaction evidence="1 17">
        <text>Random hydrolysis of (1-&gt;4)-linkages between N-acetyl-beta-D-glucosamine and D-glucuronate residues in hyaluronate.</text>
        <dbReference type="EC" id="3.2.1.35"/>
    </reaction>
</comment>
<keyword evidence="12" id="KW-0325">Glycoprotein</keyword>
<dbReference type="InterPro" id="IPR013785">
    <property type="entry name" value="Aldolase_TIM"/>
</dbReference>
<name>A0A485MAY9_LYNPA</name>
<evidence type="ECO:0000256" key="5">
    <source>
        <dbReference type="ARBA" id="ARBA00022536"/>
    </source>
</evidence>
<evidence type="ECO:0000256" key="9">
    <source>
        <dbReference type="ARBA" id="ARBA00023136"/>
    </source>
</evidence>
<accession>A0A485MAY9</accession>
<evidence type="ECO:0000256" key="4">
    <source>
        <dbReference type="ARBA" id="ARBA00022475"/>
    </source>
</evidence>
<dbReference type="PRINTS" id="PR00846">
    <property type="entry name" value="GLHYDRLASE56"/>
</dbReference>
<dbReference type="AlphaFoldDB" id="A0A485MAY9"/>
<keyword evidence="9" id="KW-0472">Membrane</keyword>
<dbReference type="EC" id="3.2.1.35" evidence="17"/>
<dbReference type="Proteomes" id="UP000386466">
    <property type="component" value="Unassembled WGS sequence"/>
</dbReference>
<evidence type="ECO:0000256" key="13">
    <source>
        <dbReference type="ARBA" id="ARBA00023288"/>
    </source>
</evidence>
<evidence type="ECO:0000256" key="10">
    <source>
        <dbReference type="ARBA" id="ARBA00023157"/>
    </source>
</evidence>
<evidence type="ECO:0000256" key="17">
    <source>
        <dbReference type="RuleBase" id="RU610713"/>
    </source>
</evidence>
<evidence type="ECO:0000256" key="15">
    <source>
        <dbReference type="ARBA" id="ARBA00093332"/>
    </source>
</evidence>
<proteinExistence type="inferred from homology"/>
<dbReference type="GO" id="GO:0005975">
    <property type="term" value="P:carbohydrate metabolic process"/>
    <property type="evidence" value="ECO:0007669"/>
    <property type="project" value="InterPro"/>
</dbReference>
<comment type="subunit">
    <text evidence="16">Interacts with MST1R.</text>
</comment>
<protein>
    <recommendedName>
        <fullName evidence="17">Hyaluronidase</fullName>
        <ecNumber evidence="17">3.2.1.35</ecNumber>
    </recommendedName>
</protein>
<keyword evidence="5" id="KW-0245">EGF-like domain</keyword>
<dbReference type="Pfam" id="PF01630">
    <property type="entry name" value="Glyco_hydro_56"/>
    <property type="match status" value="2"/>
</dbReference>
<dbReference type="GO" id="GO:0030214">
    <property type="term" value="P:hyaluronan catabolic process"/>
    <property type="evidence" value="ECO:0007669"/>
    <property type="project" value="TreeGrafter"/>
</dbReference>
<dbReference type="GO" id="GO:0004415">
    <property type="term" value="F:hyalurononglucosaminidase activity"/>
    <property type="evidence" value="ECO:0007669"/>
    <property type="project" value="UniProtKB-UniRule"/>
</dbReference>
<dbReference type="InterPro" id="IPR017853">
    <property type="entry name" value="GH"/>
</dbReference>
<keyword evidence="11" id="KW-0675">Receptor</keyword>
<keyword evidence="10" id="KW-1015">Disulfide bond</keyword>
<dbReference type="GO" id="GO:0098552">
    <property type="term" value="C:side of membrane"/>
    <property type="evidence" value="ECO:0007669"/>
    <property type="project" value="UniProtKB-KW"/>
</dbReference>
<feature type="chain" id="PRO_5019854620" description="Hyaluronidase" evidence="18">
    <location>
        <begin position="22"/>
        <end position="781"/>
    </location>
</feature>
<evidence type="ECO:0000256" key="1">
    <source>
        <dbReference type="ARBA" id="ARBA00000251"/>
    </source>
</evidence>
<dbReference type="Gene3D" id="3.20.20.70">
    <property type="entry name" value="Aldolase class I"/>
    <property type="match status" value="2"/>
</dbReference>
<evidence type="ECO:0000256" key="14">
    <source>
        <dbReference type="ARBA" id="ARBA00023295"/>
    </source>
</evidence>
<comment type="function">
    <text evidence="15">Catalyzes hyaluronan degradation into small fragments that are endocytosed and degraded in lysosomes by HYAL1 and exoglycosidases. Essential for the breakdown of extracellular matrix hyaluronan.</text>
</comment>
<evidence type="ECO:0000256" key="7">
    <source>
        <dbReference type="ARBA" id="ARBA00022729"/>
    </source>
</evidence>
<feature type="signal peptide" evidence="18">
    <location>
        <begin position="1"/>
        <end position="21"/>
    </location>
</feature>
<dbReference type="PANTHER" id="PTHR11769">
    <property type="entry name" value="HYALURONIDASE"/>
    <property type="match status" value="1"/>
</dbReference>
<gene>
    <name evidence="19" type="ORF">LYPA_23C015213</name>
</gene>
<organism evidence="19 20">
    <name type="scientific">Lynx pardinus</name>
    <name type="common">Iberian lynx</name>
    <name type="synonym">Felis pardina</name>
    <dbReference type="NCBI Taxonomy" id="191816"/>
    <lineage>
        <taxon>Eukaryota</taxon>
        <taxon>Metazoa</taxon>
        <taxon>Chordata</taxon>
        <taxon>Craniata</taxon>
        <taxon>Vertebrata</taxon>
        <taxon>Euteleostomi</taxon>
        <taxon>Mammalia</taxon>
        <taxon>Eutheria</taxon>
        <taxon>Laurasiatheria</taxon>
        <taxon>Carnivora</taxon>
        <taxon>Feliformia</taxon>
        <taxon>Felidae</taxon>
        <taxon>Felinae</taxon>
        <taxon>Lynx</taxon>
    </lineage>
</organism>
<dbReference type="FunFam" id="3.20.20.70:FF:000366">
    <property type="entry name" value="Hyaluronidase"/>
    <property type="match status" value="1"/>
</dbReference>
<reference evidence="19 20" key="1">
    <citation type="submission" date="2019-01" db="EMBL/GenBank/DDBJ databases">
        <authorList>
            <person name="Alioto T."/>
            <person name="Alioto T."/>
        </authorList>
    </citation>
    <scope>NUCLEOTIDE SEQUENCE [LARGE SCALE GENOMIC DNA]</scope>
</reference>
<dbReference type="GO" id="GO:0005886">
    <property type="term" value="C:plasma membrane"/>
    <property type="evidence" value="ECO:0007669"/>
    <property type="project" value="UniProtKB-SubCell"/>
</dbReference>